<sequence length="125" mass="14529">MQFGKSIKNNKRDKMKRLVYSLLLVTVFCFAEAFEGEQKKADCLLLQDENSIICKYEHERMEEDVEISVHWISPNGETSRERLMIIPAGHGSIYDFRYIEGRAKGTWSFIVKEGDVETKTTFVVE</sequence>
<dbReference type="EMBL" id="PDKK01000003">
    <property type="protein sequence ID" value="RXK06890.1"/>
    <property type="molecule type" value="Genomic_DNA"/>
</dbReference>
<name>A0A4Q1AMY5_9BACT</name>
<comment type="caution">
    <text evidence="1">The sequence shown here is derived from an EMBL/GenBank/DDBJ whole genome shotgun (WGS) entry which is preliminary data.</text>
</comment>
<evidence type="ECO:0000313" key="2">
    <source>
        <dbReference type="Proteomes" id="UP000289758"/>
    </source>
</evidence>
<dbReference type="Proteomes" id="UP000289758">
    <property type="component" value="Unassembled WGS sequence"/>
</dbReference>
<evidence type="ECO:0000313" key="1">
    <source>
        <dbReference type="EMBL" id="RXK06890.1"/>
    </source>
</evidence>
<organism evidence="1 2">
    <name type="scientific">Halarcobacter ebronensis</name>
    <dbReference type="NCBI Taxonomy" id="1462615"/>
    <lineage>
        <taxon>Bacteria</taxon>
        <taxon>Pseudomonadati</taxon>
        <taxon>Campylobacterota</taxon>
        <taxon>Epsilonproteobacteria</taxon>
        <taxon>Campylobacterales</taxon>
        <taxon>Arcobacteraceae</taxon>
        <taxon>Halarcobacter</taxon>
    </lineage>
</organism>
<evidence type="ECO:0008006" key="3">
    <source>
        <dbReference type="Google" id="ProtNLM"/>
    </source>
</evidence>
<reference evidence="1 2" key="1">
    <citation type="submission" date="2017-10" db="EMBL/GenBank/DDBJ databases">
        <title>Genomics of the genus Arcobacter.</title>
        <authorList>
            <person name="Perez-Cataluna A."/>
            <person name="Figueras M.J."/>
        </authorList>
    </citation>
    <scope>NUCLEOTIDE SEQUENCE [LARGE SCALE GENOMIC DNA]</scope>
    <source>
        <strain evidence="1 2">CECT 8441</strain>
    </source>
</reference>
<keyword evidence="2" id="KW-1185">Reference proteome</keyword>
<gene>
    <name evidence="1" type="ORF">CRV07_05530</name>
</gene>
<proteinExistence type="predicted"/>
<accession>A0A4Q1AMY5</accession>
<dbReference type="AlphaFoldDB" id="A0A4Q1AMY5"/>
<protein>
    <recommendedName>
        <fullName evidence="3">DUF2914 domain-containing protein</fullName>
    </recommendedName>
</protein>